<feature type="non-terminal residue" evidence="1">
    <location>
        <position position="156"/>
    </location>
</feature>
<accession>A0A1B6HIT0</accession>
<reference evidence="1" key="1">
    <citation type="submission" date="2015-11" db="EMBL/GenBank/DDBJ databases">
        <title>De novo transcriptome assembly of four potential Pierce s Disease insect vectors from Arizona vineyards.</title>
        <authorList>
            <person name="Tassone E.E."/>
        </authorList>
    </citation>
    <scope>NUCLEOTIDE SEQUENCE</scope>
</reference>
<dbReference type="AlphaFoldDB" id="A0A1B6HIT0"/>
<protein>
    <submittedName>
        <fullName evidence="1">Uncharacterized protein</fullName>
    </submittedName>
</protein>
<sequence>TMSHLLEQIPEEDRPHEITVKRRLQEKYGNEILIFNVRGTGAVVCFKDIGHQLLSEAWYSNKHKDPIEEKKRVVREAGAIVREAIRSTFYSTDQYPASTEFLEGVEKDVPDCLSIFLEEVILPGKRKTSFPYWKKQVTAIGHAIIKATRPRCFLSK</sequence>
<feature type="non-terminal residue" evidence="1">
    <location>
        <position position="1"/>
    </location>
</feature>
<proteinExistence type="predicted"/>
<organism evidence="1">
    <name type="scientific">Homalodisca liturata</name>
    <dbReference type="NCBI Taxonomy" id="320908"/>
    <lineage>
        <taxon>Eukaryota</taxon>
        <taxon>Metazoa</taxon>
        <taxon>Ecdysozoa</taxon>
        <taxon>Arthropoda</taxon>
        <taxon>Hexapoda</taxon>
        <taxon>Insecta</taxon>
        <taxon>Pterygota</taxon>
        <taxon>Neoptera</taxon>
        <taxon>Paraneoptera</taxon>
        <taxon>Hemiptera</taxon>
        <taxon>Auchenorrhyncha</taxon>
        <taxon>Membracoidea</taxon>
        <taxon>Cicadellidae</taxon>
        <taxon>Cicadellinae</taxon>
        <taxon>Proconiini</taxon>
        <taxon>Homalodisca</taxon>
    </lineage>
</organism>
<name>A0A1B6HIT0_9HEMI</name>
<gene>
    <name evidence="1" type="ORF">g.54</name>
</gene>
<dbReference type="EMBL" id="GECU01033080">
    <property type="protein sequence ID" value="JAS74626.1"/>
    <property type="molecule type" value="Transcribed_RNA"/>
</dbReference>
<evidence type="ECO:0000313" key="1">
    <source>
        <dbReference type="EMBL" id="JAS74626.1"/>
    </source>
</evidence>